<protein>
    <recommendedName>
        <fullName evidence="6">Lanthionine synthetase</fullName>
    </recommendedName>
</protein>
<dbReference type="GO" id="GO:0046872">
    <property type="term" value="F:metal ion binding"/>
    <property type="evidence" value="ECO:0007669"/>
    <property type="project" value="UniProtKB-KW"/>
</dbReference>
<proteinExistence type="predicted"/>
<comment type="caution">
    <text evidence="2">The sequence shown here is derived from an EMBL/GenBank/DDBJ whole genome shotgun (WGS) entry which is preliminary data.</text>
</comment>
<reference evidence="3" key="2">
    <citation type="submission" date="2022-03" db="EMBL/GenBank/DDBJ databases">
        <title>Genome Encyclopedia of Bacteria and Archaea VI: Functional Genomics of Type Strains.</title>
        <authorList>
            <person name="Whitman W."/>
        </authorList>
    </citation>
    <scope>NUCLEOTIDE SEQUENCE</scope>
    <source>
        <strain evidence="3">HSC-15S17</strain>
    </source>
</reference>
<keyword evidence="1" id="KW-0479">Metal-binding</keyword>
<evidence type="ECO:0000313" key="3">
    <source>
        <dbReference type="EMBL" id="MCP2008668.1"/>
    </source>
</evidence>
<organism evidence="2 4">
    <name type="scientific">Duganella violaceipulchra</name>
    <dbReference type="NCBI Taxonomy" id="2849652"/>
    <lineage>
        <taxon>Bacteria</taxon>
        <taxon>Pseudomonadati</taxon>
        <taxon>Pseudomonadota</taxon>
        <taxon>Betaproteobacteria</taxon>
        <taxon>Burkholderiales</taxon>
        <taxon>Oxalobacteraceae</taxon>
        <taxon>Telluria group</taxon>
        <taxon>Duganella</taxon>
    </lineage>
</organism>
<feature type="binding site" evidence="1">
    <location>
        <position position="312"/>
    </location>
    <ligand>
        <name>Zn(2+)</name>
        <dbReference type="ChEBI" id="CHEBI:29105"/>
    </ligand>
</feature>
<dbReference type="GO" id="GO:0031179">
    <property type="term" value="P:peptide modification"/>
    <property type="evidence" value="ECO:0007669"/>
    <property type="project" value="InterPro"/>
</dbReference>
<accession>A0AA41L1E6</accession>
<dbReference type="EMBL" id="JAHTGR010000003">
    <property type="protein sequence ID" value="MBV6320623.1"/>
    <property type="molecule type" value="Genomic_DNA"/>
</dbReference>
<dbReference type="Pfam" id="PF05147">
    <property type="entry name" value="LANC_like"/>
    <property type="match status" value="1"/>
</dbReference>
<dbReference type="EMBL" id="JALJZU010000004">
    <property type="protein sequence ID" value="MCP2008668.1"/>
    <property type="molecule type" value="Genomic_DNA"/>
</dbReference>
<keyword evidence="1" id="KW-0862">Zinc</keyword>
<feature type="binding site" evidence="1">
    <location>
        <position position="263"/>
    </location>
    <ligand>
        <name>Zn(2+)</name>
        <dbReference type="ChEBI" id="CHEBI:29105"/>
    </ligand>
</feature>
<dbReference type="Proteomes" id="UP001162889">
    <property type="component" value="Unassembled WGS sequence"/>
</dbReference>
<evidence type="ECO:0008006" key="6">
    <source>
        <dbReference type="Google" id="ProtNLM"/>
    </source>
</evidence>
<evidence type="ECO:0000256" key="1">
    <source>
        <dbReference type="PIRSR" id="PIRSR607822-1"/>
    </source>
</evidence>
<evidence type="ECO:0000313" key="5">
    <source>
        <dbReference type="Proteomes" id="UP001162889"/>
    </source>
</evidence>
<evidence type="ECO:0000313" key="4">
    <source>
        <dbReference type="Proteomes" id="UP001155901"/>
    </source>
</evidence>
<dbReference type="RefSeq" id="WP_217941386.1">
    <property type="nucleotide sequence ID" value="NZ_JAHTGR010000003.1"/>
</dbReference>
<name>A0AA41L1E6_9BURK</name>
<dbReference type="Proteomes" id="UP001155901">
    <property type="component" value="Unassembled WGS sequence"/>
</dbReference>
<keyword evidence="5" id="KW-1185">Reference proteome</keyword>
<dbReference type="SMART" id="SM01260">
    <property type="entry name" value="LANC_like"/>
    <property type="match status" value="1"/>
</dbReference>
<sequence length="391" mass="43189">MTNQNFDAFVSRAIEKWDLEFEQTLQHARSDISLASGLSGYLMLESALYQQAPAPARKERIHMLFQFIVEGLESRPQQAGLWTGLLGPLYVFEYIRRTDQALVPEEVAEFIDSMDDHLIAATKQAPERMHFDLIVGLCGFGAYALMRTDAEAGRRIYAAVEQALAVRAERREDGLTWLTPVRFAGVDLRHMGDHIDFGVAHGVAGIIGMIAGAIRADLHTVRSKDMLAQAIRCLRGHALPEHKISTFSTMSHYPEQSSRAAWCYGDLGIGCALLLASEALNDPAQKTFAEHVLRKRCSSSAEKLMVFDSGLCHGHAGNWRMGQRIAARAAIDEVDSMTAHCIATILGRDLALQVHEGSPNFLEGQSGALMALVSAGWNEDRPWDTCMNFGF</sequence>
<dbReference type="AlphaFoldDB" id="A0AA41L1E6"/>
<reference evidence="2" key="1">
    <citation type="submission" date="2021-07" db="EMBL/GenBank/DDBJ databases">
        <title>Characterization of violacein-producing bacteria and related species.</title>
        <authorList>
            <person name="Wilson H.S."/>
            <person name="De Leon M.E."/>
        </authorList>
    </citation>
    <scope>NUCLEOTIDE SEQUENCE</scope>
    <source>
        <strain evidence="2">HSC-15S17</strain>
    </source>
</reference>
<feature type="binding site" evidence="1">
    <location>
        <position position="313"/>
    </location>
    <ligand>
        <name>Zn(2+)</name>
        <dbReference type="ChEBI" id="CHEBI:29105"/>
    </ligand>
</feature>
<evidence type="ECO:0000313" key="2">
    <source>
        <dbReference type="EMBL" id="MBV6320623.1"/>
    </source>
</evidence>
<gene>
    <name evidence="2" type="ORF">KVP70_06720</name>
    <name evidence="3" type="ORF">L1274_002376</name>
</gene>
<dbReference type="InterPro" id="IPR007822">
    <property type="entry name" value="LANC-like"/>
</dbReference>